<feature type="region of interest" description="Disordered" evidence="1">
    <location>
        <begin position="1"/>
        <end position="33"/>
    </location>
</feature>
<organism evidence="2 3">
    <name type="scientific">Prosthecobacter dejongeii</name>
    <dbReference type="NCBI Taxonomy" id="48465"/>
    <lineage>
        <taxon>Bacteria</taxon>
        <taxon>Pseudomonadati</taxon>
        <taxon>Verrucomicrobiota</taxon>
        <taxon>Verrucomicrobiia</taxon>
        <taxon>Verrucomicrobiales</taxon>
        <taxon>Verrucomicrobiaceae</taxon>
        <taxon>Prosthecobacter</taxon>
    </lineage>
</organism>
<name>A0A7W7YHU2_9BACT</name>
<accession>A0A7W7YHU2</accession>
<reference evidence="2 3" key="1">
    <citation type="submission" date="2020-08" db="EMBL/GenBank/DDBJ databases">
        <title>Genomic Encyclopedia of Type Strains, Phase IV (KMG-IV): sequencing the most valuable type-strain genomes for metagenomic binning, comparative biology and taxonomic classification.</title>
        <authorList>
            <person name="Goeker M."/>
        </authorList>
    </citation>
    <scope>NUCLEOTIDE SEQUENCE [LARGE SCALE GENOMIC DNA]</scope>
    <source>
        <strain evidence="2 3">DSM 12251</strain>
    </source>
</reference>
<evidence type="ECO:0000313" key="2">
    <source>
        <dbReference type="EMBL" id="MBB5036451.1"/>
    </source>
</evidence>
<feature type="compositionally biased region" description="Basic and acidic residues" evidence="1">
    <location>
        <begin position="17"/>
        <end position="26"/>
    </location>
</feature>
<dbReference type="Proteomes" id="UP000534294">
    <property type="component" value="Unassembled WGS sequence"/>
</dbReference>
<dbReference type="AlphaFoldDB" id="A0A7W7YHU2"/>
<dbReference type="EMBL" id="JACHIF010000001">
    <property type="protein sequence ID" value="MBB5036451.1"/>
    <property type="molecule type" value="Genomic_DNA"/>
</dbReference>
<keyword evidence="3" id="KW-1185">Reference proteome</keyword>
<feature type="compositionally biased region" description="Polar residues" evidence="1">
    <location>
        <begin position="1"/>
        <end position="11"/>
    </location>
</feature>
<sequence length="123" mass="13868">MKTRLTPQQKKLYSYAKDGRNGRAESRSVANKAISKRKAKASRAFRRALIQALTKDDETVARVDRKSFKKSPDIPLAVYVQIRLSQRAKIKDETLLKAGQKAAKMREFVIDGHLRADRNLGGA</sequence>
<dbReference type="RefSeq" id="WP_184205345.1">
    <property type="nucleotide sequence ID" value="NZ_JACHIF010000001.1"/>
</dbReference>
<protein>
    <submittedName>
        <fullName evidence="2">Uncharacterized protein</fullName>
    </submittedName>
</protein>
<proteinExistence type="predicted"/>
<evidence type="ECO:0000313" key="3">
    <source>
        <dbReference type="Proteomes" id="UP000534294"/>
    </source>
</evidence>
<comment type="caution">
    <text evidence="2">The sequence shown here is derived from an EMBL/GenBank/DDBJ whole genome shotgun (WGS) entry which is preliminary data.</text>
</comment>
<gene>
    <name evidence="2" type="ORF">HNQ64_000685</name>
</gene>
<evidence type="ECO:0000256" key="1">
    <source>
        <dbReference type="SAM" id="MobiDB-lite"/>
    </source>
</evidence>